<dbReference type="Gene3D" id="3.40.33.10">
    <property type="entry name" value="CAP"/>
    <property type="match status" value="1"/>
</dbReference>
<dbReference type="EMBL" id="KN846993">
    <property type="protein sequence ID" value="KIW90454.1"/>
    <property type="molecule type" value="Genomic_DNA"/>
</dbReference>
<dbReference type="InterPro" id="IPR035940">
    <property type="entry name" value="CAP_sf"/>
</dbReference>
<dbReference type="SMART" id="SM00198">
    <property type="entry name" value="SCP"/>
    <property type="match status" value="1"/>
</dbReference>
<dbReference type="PRINTS" id="PR00837">
    <property type="entry name" value="V5TPXLIKE"/>
</dbReference>
<protein>
    <recommendedName>
        <fullName evidence="2">SCP domain-containing protein</fullName>
    </recommendedName>
</protein>
<evidence type="ECO:0000259" key="2">
    <source>
        <dbReference type="SMART" id="SM00198"/>
    </source>
</evidence>
<organism evidence="3 4">
    <name type="scientific">Cladophialophora bantiana (strain ATCC 10958 / CBS 173.52 / CDC B-1940 / NIH 8579)</name>
    <name type="common">Xylohypha bantiana</name>
    <dbReference type="NCBI Taxonomy" id="1442370"/>
    <lineage>
        <taxon>Eukaryota</taxon>
        <taxon>Fungi</taxon>
        <taxon>Dikarya</taxon>
        <taxon>Ascomycota</taxon>
        <taxon>Pezizomycotina</taxon>
        <taxon>Eurotiomycetes</taxon>
        <taxon>Chaetothyriomycetidae</taxon>
        <taxon>Chaetothyriales</taxon>
        <taxon>Herpotrichiellaceae</taxon>
        <taxon>Cladophialophora</taxon>
    </lineage>
</organism>
<dbReference type="InterPro" id="IPR014044">
    <property type="entry name" value="CAP_dom"/>
</dbReference>
<dbReference type="AlphaFoldDB" id="A0A0D2I0U0"/>
<feature type="chain" id="PRO_5002244113" description="SCP domain-containing protein" evidence="1">
    <location>
        <begin position="22"/>
        <end position="194"/>
    </location>
</feature>
<name>A0A0D2I0U0_CLAB1</name>
<keyword evidence="4" id="KW-1185">Reference proteome</keyword>
<dbReference type="GeneID" id="27702028"/>
<accession>A0A0D2I0U0</accession>
<dbReference type="Proteomes" id="UP000053789">
    <property type="component" value="Unassembled WGS sequence"/>
</dbReference>
<dbReference type="Pfam" id="PF00188">
    <property type="entry name" value="CAP"/>
    <property type="match status" value="1"/>
</dbReference>
<evidence type="ECO:0000313" key="4">
    <source>
        <dbReference type="Proteomes" id="UP000053789"/>
    </source>
</evidence>
<dbReference type="SUPFAM" id="SSF55797">
    <property type="entry name" value="PR-1-like"/>
    <property type="match status" value="1"/>
</dbReference>
<dbReference type="OrthoDB" id="337038at2759"/>
<dbReference type="InterPro" id="IPR001283">
    <property type="entry name" value="CRISP-related"/>
</dbReference>
<dbReference type="RefSeq" id="XP_016617123.1">
    <property type="nucleotide sequence ID" value="XM_016766825.1"/>
</dbReference>
<sequence>MRYHILASPILFLLWLSSTIANPLSNDVLDGLQPLEKRAVPPLPTDAVFVNTVLARVNAYRALHSAPALAWDTALAQSAKTAAARCSSSHTPSNPYGENIYNFYLTPKTTVPNFTLWLKKGIDWWYGEVRDYFSWADHSSQYHFTQLVWKSTTKIGCSWSPNQCPTTNGDYYLFCEFQPKGNIAGQFDTNVLDA</sequence>
<gene>
    <name evidence="3" type="ORF">Z519_09100</name>
</gene>
<proteinExistence type="predicted"/>
<dbReference type="PANTHER" id="PTHR10334">
    <property type="entry name" value="CYSTEINE-RICH SECRETORY PROTEIN-RELATED"/>
    <property type="match status" value="1"/>
</dbReference>
<feature type="signal peptide" evidence="1">
    <location>
        <begin position="1"/>
        <end position="21"/>
    </location>
</feature>
<keyword evidence="1" id="KW-0732">Signal</keyword>
<dbReference type="VEuPathDB" id="FungiDB:Z519_09100"/>
<reference evidence="3" key="1">
    <citation type="submission" date="2015-01" db="EMBL/GenBank/DDBJ databases">
        <title>The Genome Sequence of Cladophialophora bantiana CBS 173.52.</title>
        <authorList>
            <consortium name="The Broad Institute Genomics Platform"/>
            <person name="Cuomo C."/>
            <person name="de Hoog S."/>
            <person name="Gorbushina A."/>
            <person name="Stielow B."/>
            <person name="Teixiera M."/>
            <person name="Abouelleil A."/>
            <person name="Chapman S.B."/>
            <person name="Priest M."/>
            <person name="Young S.K."/>
            <person name="Wortman J."/>
            <person name="Nusbaum C."/>
            <person name="Birren B."/>
        </authorList>
    </citation>
    <scope>NUCLEOTIDE SEQUENCE [LARGE SCALE GENOMIC DNA]</scope>
    <source>
        <strain evidence="3">CBS 173.52</strain>
    </source>
</reference>
<feature type="domain" description="SCP" evidence="2">
    <location>
        <begin position="48"/>
        <end position="185"/>
    </location>
</feature>
<evidence type="ECO:0000313" key="3">
    <source>
        <dbReference type="EMBL" id="KIW90454.1"/>
    </source>
</evidence>
<evidence type="ECO:0000256" key="1">
    <source>
        <dbReference type="SAM" id="SignalP"/>
    </source>
</evidence>
<dbReference type="HOGENOM" id="CLU_035730_6_3_1"/>